<feature type="compositionally biased region" description="Polar residues" evidence="6">
    <location>
        <begin position="1129"/>
        <end position="1139"/>
    </location>
</feature>
<dbReference type="OrthoDB" id="444338at2759"/>
<feature type="compositionally biased region" description="Basic residues" evidence="6">
    <location>
        <begin position="1416"/>
        <end position="1430"/>
    </location>
</feature>
<proteinExistence type="predicted"/>
<dbReference type="RefSeq" id="XP_014256157.1">
    <property type="nucleotide sequence ID" value="XM_014400671.2"/>
</dbReference>
<dbReference type="PANTHER" id="PTHR15897">
    <property type="entry name" value="ANKYRIN REPEAT AND MYND DOMAIN PROTEIN 1"/>
    <property type="match status" value="1"/>
</dbReference>
<keyword evidence="1" id="KW-0479">Metal-binding</keyword>
<dbReference type="SUPFAM" id="SSF82185">
    <property type="entry name" value="Histone H3 K4-specific methyltransferase SET7/9 N-terminal domain"/>
    <property type="match status" value="1"/>
</dbReference>
<dbReference type="PANTHER" id="PTHR15897:SF2">
    <property type="entry name" value="ANKYRIN REPEAT AND MYND DOMAIN-CONTAINING PROTEIN 1"/>
    <property type="match status" value="1"/>
</dbReference>
<evidence type="ECO:0000256" key="2">
    <source>
        <dbReference type="ARBA" id="ARBA00022771"/>
    </source>
</evidence>
<keyword evidence="4" id="KW-0040">ANK repeat</keyword>
<feature type="compositionally biased region" description="Low complexity" evidence="6">
    <location>
        <begin position="1106"/>
        <end position="1117"/>
    </location>
</feature>
<reference evidence="8" key="1">
    <citation type="submission" date="2022-01" db="UniProtKB">
        <authorList>
            <consortium name="EnsemblMetazoa"/>
        </authorList>
    </citation>
    <scope>IDENTIFICATION</scope>
</reference>
<dbReference type="InterPro" id="IPR002893">
    <property type="entry name" value="Znf_MYND"/>
</dbReference>
<dbReference type="SUPFAM" id="SSF48403">
    <property type="entry name" value="Ankyrin repeat"/>
    <property type="match status" value="1"/>
</dbReference>
<feature type="compositionally biased region" description="Basic residues" evidence="6">
    <location>
        <begin position="1378"/>
        <end position="1409"/>
    </location>
</feature>
<dbReference type="Gene3D" id="6.10.140.2220">
    <property type="match status" value="1"/>
</dbReference>
<feature type="compositionally biased region" description="Polar residues" evidence="6">
    <location>
        <begin position="1157"/>
        <end position="1167"/>
    </location>
</feature>
<evidence type="ECO:0000313" key="9">
    <source>
        <dbReference type="Proteomes" id="UP000494040"/>
    </source>
</evidence>
<dbReference type="InterPro" id="IPR002110">
    <property type="entry name" value="Ankyrin_rpt"/>
</dbReference>
<evidence type="ECO:0000256" key="1">
    <source>
        <dbReference type="ARBA" id="ARBA00022723"/>
    </source>
</evidence>
<protein>
    <recommendedName>
        <fullName evidence="7">MYND-type domain-containing protein</fullName>
    </recommendedName>
</protein>
<evidence type="ECO:0000256" key="4">
    <source>
        <dbReference type="PROSITE-ProRule" id="PRU00023"/>
    </source>
</evidence>
<keyword evidence="2 5" id="KW-0863">Zinc-finger</keyword>
<feature type="region of interest" description="Disordered" evidence="6">
    <location>
        <begin position="323"/>
        <end position="369"/>
    </location>
</feature>
<dbReference type="GeneID" id="106670386"/>
<feature type="region of interest" description="Disordered" evidence="6">
    <location>
        <begin position="1355"/>
        <end position="1430"/>
    </location>
</feature>
<dbReference type="Proteomes" id="UP000494040">
    <property type="component" value="Unassembled WGS sequence"/>
</dbReference>
<dbReference type="SUPFAM" id="SSF144232">
    <property type="entry name" value="HIT/MYND zinc finger-like"/>
    <property type="match status" value="1"/>
</dbReference>
<keyword evidence="9" id="KW-1185">Reference proteome</keyword>
<name>A0A8I6S5F6_CIMLE</name>
<dbReference type="Gene3D" id="1.10.220.160">
    <property type="match status" value="1"/>
</dbReference>
<dbReference type="PROSITE" id="PS50088">
    <property type="entry name" value="ANK_REPEAT"/>
    <property type="match status" value="1"/>
</dbReference>
<keyword evidence="3" id="KW-0862">Zinc</keyword>
<dbReference type="PROSITE" id="PS50865">
    <property type="entry name" value="ZF_MYND_2"/>
    <property type="match status" value="1"/>
</dbReference>
<dbReference type="InterPro" id="IPR036770">
    <property type="entry name" value="Ankyrin_rpt-contain_sf"/>
</dbReference>
<evidence type="ECO:0000313" key="8">
    <source>
        <dbReference type="EnsemblMetazoa" id="XP_014256157.1"/>
    </source>
</evidence>
<dbReference type="EnsemblMetazoa" id="XM_014400671.2">
    <property type="protein sequence ID" value="XP_014256157.1"/>
    <property type="gene ID" value="LOC106670386"/>
</dbReference>
<feature type="compositionally biased region" description="Basic residues" evidence="6">
    <location>
        <begin position="1074"/>
        <end position="1083"/>
    </location>
</feature>
<sequence>MYARTRGSHYCYEGELDENFLRNGQGIETLFPKSGKESYYGNFKNDFYHGIGIYKNERLFGSKWSYEGVFNVNKKHCYGILSFEDNSIFQGLYKHNIPFGPGVLQDCNGLSNVGFWYGNALIRLVHEVGKMNELGTTNINKIKVSRFKKWIPVSPEEQYCTHFLIKNYNLSNRTVDSMYSPHALNTDSPLFNTSDYENAFIDDLSNLFTLISKFSSTSLNSKNSIMTSNTKLRSEKKLQSMTDDEVKFKFKLQNKKGKVQTKADLKINPLAKSESSQLKLTIEDSEDSISGFLHSQSLASKFKSKKPKSTIRKNKENVQIKKQETKVSSKSMRRRITFKKPGEKTSSKRHLDKSESEELLQSIDKHTSDTSIRSDPSYILAWNNSDFMVDVLKHSFLNRKYEKLSQIEIEHILCSRRNFFSEQGLIEKACIELLTACSTGDLLKVADLMNTYRLNINVSDNKGNSCVLRAAANDDTDMITLLMIFGADINTVNDEGFNALNHSLTRYLAILNSVSDWGETFLSPSSFSLGHQVKVWMKCAKKVKQDSIIEFIDELQGSEVSNPQRYIFHFPYPHQAVIATPGDISSSADKIKITEIEKFNQITETIKTIIEVGANVNLSPVPCGSLILAIYTENEQILEMILKAGVDTEQRLSQEEGELTALHILCLLQPKPVFPNMVKRLLEYGINPNTRTNCNFWEKELEFFHHGQFKTNFEIVGINPMHCLCLHSDVLKIKNKEILKQICAIIYPLSEKVLLYGHSYLSLAVAKGNIAVIESLLNLDADPNENIDPIWGNILTTYLKYQGSKSTTVAKLILSLLKSGGANPLHIVPMVNNPNGNTINYGLRLIQKHNQTTNPIADATAKQNLIMFLVTQGTENQKSWKNSNKDFNKKRKGAKQDTLHKRIIELQKFSREKVDKYLRGYIVRNLVNELKKQQCPSENTLKQLSWLNWDTFDKVLLTNIENGLVKIDIDIIERALNYVPRPLLPDEYVPPEQSQIKITGKKSQKKVGLSKFLDIIPSKMSIFSNESKISKISKMSKASKRSTFKIQKSESRLSITSGASKISKMSQKSQRSQRSIRHRGKRRSSQESFVSTRSVRHRGLKRKSSQDSFTSTKSFSFKPDKRGRRLSISGRTRSKTSIRTLEKSRHGSRMSFMPSMKDSTSQMSVFSHSRRRRKHGLTKEEQILALIISEKIQAIRDDIIQRYQNLISEKYSYSRVISILYKKDKITWNENLYPEIDTKDEIYKVCYTCLKRTEDLQLCTKCDLVYFCSLKCNIKDIMNFQSNHKCLCEFYGRVTPAYYKIKKDGCLSRIFTYRDSSEERFTEMKKLYGKGKKLQLSSKPSNLFKISKISISKRSRKNVHLSSSVRSMRERKTSATRGKTHKGKSKGRWGGRGKGKGKGKGKRKGKGKGKGTGSGRRQRSKRKHGSLARKMKINKSTITALSYRFGKGANKNLKIRMKNLKRGEKWRRGGQWRRMSSNEEQLLMRGIIKHTPKEKLAWYEKNADFLKRKPLTEYTPYQQLLLVLDNLFGEKFDVERYSPWVLSHCGAFFYKSQKKFEQGNYSLI</sequence>
<evidence type="ECO:0000256" key="5">
    <source>
        <dbReference type="PROSITE-ProRule" id="PRU00134"/>
    </source>
</evidence>
<dbReference type="SMART" id="SM00248">
    <property type="entry name" value="ANK"/>
    <property type="match status" value="5"/>
</dbReference>
<evidence type="ECO:0000256" key="6">
    <source>
        <dbReference type="SAM" id="MobiDB-lite"/>
    </source>
</evidence>
<dbReference type="Gene3D" id="1.25.40.20">
    <property type="entry name" value="Ankyrin repeat-containing domain"/>
    <property type="match status" value="2"/>
</dbReference>
<feature type="domain" description="MYND-type" evidence="7">
    <location>
        <begin position="1246"/>
        <end position="1288"/>
    </location>
</feature>
<evidence type="ECO:0000259" key="7">
    <source>
        <dbReference type="PROSITE" id="PS50865"/>
    </source>
</evidence>
<dbReference type="InterPro" id="IPR053064">
    <property type="entry name" value="Ankyrin-MYND_domain-protein"/>
</dbReference>
<feature type="compositionally biased region" description="Basic residues" evidence="6">
    <location>
        <begin position="1094"/>
        <end position="1103"/>
    </location>
</feature>
<dbReference type="KEGG" id="clec:106670386"/>
<organism evidence="8 9">
    <name type="scientific">Cimex lectularius</name>
    <name type="common">Bed bug</name>
    <name type="synonym">Acanthia lectularia</name>
    <dbReference type="NCBI Taxonomy" id="79782"/>
    <lineage>
        <taxon>Eukaryota</taxon>
        <taxon>Metazoa</taxon>
        <taxon>Ecdysozoa</taxon>
        <taxon>Arthropoda</taxon>
        <taxon>Hexapoda</taxon>
        <taxon>Insecta</taxon>
        <taxon>Pterygota</taxon>
        <taxon>Neoptera</taxon>
        <taxon>Paraneoptera</taxon>
        <taxon>Hemiptera</taxon>
        <taxon>Heteroptera</taxon>
        <taxon>Panheteroptera</taxon>
        <taxon>Cimicomorpha</taxon>
        <taxon>Cimicidae</taxon>
        <taxon>Cimex</taxon>
    </lineage>
</organism>
<feature type="compositionally biased region" description="Low complexity" evidence="6">
    <location>
        <begin position="1060"/>
        <end position="1073"/>
    </location>
</feature>
<dbReference type="GO" id="GO:0008270">
    <property type="term" value="F:zinc ion binding"/>
    <property type="evidence" value="ECO:0007669"/>
    <property type="project" value="UniProtKB-KW"/>
</dbReference>
<accession>A0A8I6S5F6</accession>
<evidence type="ECO:0000256" key="3">
    <source>
        <dbReference type="ARBA" id="ARBA00022833"/>
    </source>
</evidence>
<feature type="region of interest" description="Disordered" evidence="6">
    <location>
        <begin position="1055"/>
        <end position="1172"/>
    </location>
</feature>
<feature type="repeat" description="ANK" evidence="4">
    <location>
        <begin position="462"/>
        <end position="494"/>
    </location>
</feature>